<dbReference type="Pfam" id="PF13424">
    <property type="entry name" value="TPR_12"/>
    <property type="match status" value="1"/>
</dbReference>
<evidence type="ECO:0000313" key="6">
    <source>
        <dbReference type="Proteomes" id="UP000789595"/>
    </source>
</evidence>
<evidence type="ECO:0000313" key="5">
    <source>
        <dbReference type="EMBL" id="CAH0366332.1"/>
    </source>
</evidence>
<dbReference type="InterPro" id="IPR011016">
    <property type="entry name" value="Znf_RING-CH"/>
</dbReference>
<dbReference type="SUPFAM" id="SSF48452">
    <property type="entry name" value="TPR-like"/>
    <property type="match status" value="1"/>
</dbReference>
<evidence type="ECO:0000256" key="3">
    <source>
        <dbReference type="ARBA" id="ARBA00022833"/>
    </source>
</evidence>
<organism evidence="5 6">
    <name type="scientific">Pelagomonas calceolata</name>
    <dbReference type="NCBI Taxonomy" id="35677"/>
    <lineage>
        <taxon>Eukaryota</taxon>
        <taxon>Sar</taxon>
        <taxon>Stramenopiles</taxon>
        <taxon>Ochrophyta</taxon>
        <taxon>Pelagophyceae</taxon>
        <taxon>Pelagomonadales</taxon>
        <taxon>Pelagomonadaceae</taxon>
        <taxon>Pelagomonas</taxon>
    </lineage>
</organism>
<protein>
    <recommendedName>
        <fullName evidence="4">RING-CH-type domain-containing protein</fullName>
    </recommendedName>
</protein>
<dbReference type="AlphaFoldDB" id="A0A8J2SH99"/>
<dbReference type="GO" id="GO:0008270">
    <property type="term" value="F:zinc ion binding"/>
    <property type="evidence" value="ECO:0007669"/>
    <property type="project" value="UniProtKB-KW"/>
</dbReference>
<evidence type="ECO:0000256" key="1">
    <source>
        <dbReference type="ARBA" id="ARBA00022723"/>
    </source>
</evidence>
<accession>A0A8J2SH99</accession>
<dbReference type="SMART" id="SM00744">
    <property type="entry name" value="RINGv"/>
    <property type="match status" value="1"/>
</dbReference>
<evidence type="ECO:0000256" key="2">
    <source>
        <dbReference type="ARBA" id="ARBA00022771"/>
    </source>
</evidence>
<proteinExistence type="predicted"/>
<dbReference type="Proteomes" id="UP000789595">
    <property type="component" value="Unassembled WGS sequence"/>
</dbReference>
<feature type="domain" description="RING-CH-type" evidence="4">
    <location>
        <begin position="112"/>
        <end position="180"/>
    </location>
</feature>
<keyword evidence="3" id="KW-0862">Zinc</keyword>
<dbReference type="Gene3D" id="6.10.140.2220">
    <property type="match status" value="1"/>
</dbReference>
<evidence type="ECO:0000259" key="4">
    <source>
        <dbReference type="SMART" id="SM00744"/>
    </source>
</evidence>
<dbReference type="Gene3D" id="3.30.40.10">
    <property type="entry name" value="Zinc/RING finger domain, C3HC4 (zinc finger)"/>
    <property type="match status" value="1"/>
</dbReference>
<sequence length="375" mass="41478">MVVGRIRKNTGNVPIRIGRSGSFRMPHNTLVGQSGPPTSNAHLAHNAPRCVRCKVRYCDSTCQHDHWRRGHKQMCKKIHRGGNAEQYNADKKYKEAVAVAVEACAEDTKGQTCFICTQALHWKTKEGLVRGCACRGTAGFAHVSCLAEQVKILVAEAEENNLDKVVDERFGRWRACSLCEQDYHGVVCHALGWACWKTYVGRPETDQLRSVAMGRLGAGLSAADHNEDALSVKEAQLSMLRRIGAPETVILNTQGNLAIAYGLLGQHERALQMKRDIYSGRLVLFGEEDENTIRMAYTLANSLRLLQRFDEAKSLLLKVTPLDDLREAVETLEDIERTARRVLGGAHPLTSGIKSELQKARAALRARETPSPGSA</sequence>
<dbReference type="SUPFAM" id="SSF57850">
    <property type="entry name" value="RING/U-box"/>
    <property type="match status" value="1"/>
</dbReference>
<reference evidence="5" key="1">
    <citation type="submission" date="2021-11" db="EMBL/GenBank/DDBJ databases">
        <authorList>
            <consortium name="Genoscope - CEA"/>
            <person name="William W."/>
        </authorList>
    </citation>
    <scope>NUCLEOTIDE SEQUENCE</scope>
</reference>
<keyword evidence="6" id="KW-1185">Reference proteome</keyword>
<keyword evidence="1" id="KW-0479">Metal-binding</keyword>
<name>A0A8J2SH99_9STRA</name>
<dbReference type="SUPFAM" id="SSF144232">
    <property type="entry name" value="HIT/MYND zinc finger-like"/>
    <property type="match status" value="1"/>
</dbReference>
<dbReference type="InterPro" id="IPR002893">
    <property type="entry name" value="Znf_MYND"/>
</dbReference>
<gene>
    <name evidence="5" type="ORF">PECAL_1P28190</name>
</gene>
<dbReference type="InterPro" id="IPR013083">
    <property type="entry name" value="Znf_RING/FYVE/PHD"/>
</dbReference>
<keyword evidence="2" id="KW-0863">Zinc-finger</keyword>
<dbReference type="Gene3D" id="1.25.40.10">
    <property type="entry name" value="Tetratricopeptide repeat domain"/>
    <property type="match status" value="1"/>
</dbReference>
<dbReference type="EMBL" id="CAKKNE010000001">
    <property type="protein sequence ID" value="CAH0366332.1"/>
    <property type="molecule type" value="Genomic_DNA"/>
</dbReference>
<dbReference type="InterPro" id="IPR011990">
    <property type="entry name" value="TPR-like_helical_dom_sf"/>
</dbReference>
<dbReference type="Pfam" id="PF01753">
    <property type="entry name" value="zf-MYND"/>
    <property type="match status" value="1"/>
</dbReference>
<comment type="caution">
    <text evidence="5">The sequence shown here is derived from an EMBL/GenBank/DDBJ whole genome shotgun (WGS) entry which is preliminary data.</text>
</comment>